<dbReference type="Proteomes" id="UP000078540">
    <property type="component" value="Unassembled WGS sequence"/>
</dbReference>
<proteinExistence type="predicted"/>
<protein>
    <submittedName>
        <fullName evidence="1">Uncharacterized protein</fullName>
    </submittedName>
</protein>
<dbReference type="AlphaFoldDB" id="A0A195BX01"/>
<keyword evidence="2" id="KW-1185">Reference proteome</keyword>
<evidence type="ECO:0000313" key="2">
    <source>
        <dbReference type="Proteomes" id="UP000078540"/>
    </source>
</evidence>
<accession>A0A195BX01</accession>
<dbReference type="EMBL" id="KQ976394">
    <property type="protein sequence ID" value="KYM93159.1"/>
    <property type="molecule type" value="Genomic_DNA"/>
</dbReference>
<name>A0A195BX01_9HYME</name>
<reference evidence="1 2" key="1">
    <citation type="submission" date="2015-09" db="EMBL/GenBank/DDBJ databases">
        <title>Atta colombica WGS genome.</title>
        <authorList>
            <person name="Nygaard S."/>
            <person name="Hu H."/>
            <person name="Boomsma J."/>
            <person name="Zhang G."/>
        </authorList>
    </citation>
    <scope>NUCLEOTIDE SEQUENCE [LARGE SCALE GENOMIC DNA]</scope>
    <source>
        <strain evidence="1">Treedump-2</strain>
        <tissue evidence="1">Whole body</tissue>
    </source>
</reference>
<sequence length="64" mass="7301">MGITLRFYLSHAVAPIRAARLALKCPRLDETLGTEPLPSRYRAVTERDVDYRSTHALESARLKF</sequence>
<organism evidence="1 2">
    <name type="scientific">Atta colombica</name>
    <dbReference type="NCBI Taxonomy" id="520822"/>
    <lineage>
        <taxon>Eukaryota</taxon>
        <taxon>Metazoa</taxon>
        <taxon>Ecdysozoa</taxon>
        <taxon>Arthropoda</taxon>
        <taxon>Hexapoda</taxon>
        <taxon>Insecta</taxon>
        <taxon>Pterygota</taxon>
        <taxon>Neoptera</taxon>
        <taxon>Endopterygota</taxon>
        <taxon>Hymenoptera</taxon>
        <taxon>Apocrita</taxon>
        <taxon>Aculeata</taxon>
        <taxon>Formicoidea</taxon>
        <taxon>Formicidae</taxon>
        <taxon>Myrmicinae</taxon>
        <taxon>Atta</taxon>
    </lineage>
</organism>
<evidence type="ECO:0000313" key="1">
    <source>
        <dbReference type="EMBL" id="KYM93159.1"/>
    </source>
</evidence>
<gene>
    <name evidence="1" type="ORF">ALC53_00094</name>
</gene>